<organism evidence="2 3">
    <name type="scientific">Olpidium bornovanus</name>
    <dbReference type="NCBI Taxonomy" id="278681"/>
    <lineage>
        <taxon>Eukaryota</taxon>
        <taxon>Fungi</taxon>
        <taxon>Fungi incertae sedis</taxon>
        <taxon>Olpidiomycota</taxon>
        <taxon>Olpidiomycotina</taxon>
        <taxon>Olpidiomycetes</taxon>
        <taxon>Olpidiales</taxon>
        <taxon>Olpidiaceae</taxon>
        <taxon>Olpidium</taxon>
    </lineage>
</organism>
<feature type="region of interest" description="Disordered" evidence="1">
    <location>
        <begin position="1"/>
        <end position="24"/>
    </location>
</feature>
<name>A0A8H7ZS52_9FUNG</name>
<evidence type="ECO:0000256" key="1">
    <source>
        <dbReference type="SAM" id="MobiDB-lite"/>
    </source>
</evidence>
<protein>
    <submittedName>
        <fullName evidence="2">Uncharacterized protein</fullName>
    </submittedName>
</protein>
<dbReference type="EMBL" id="JAEFCI010008713">
    <property type="protein sequence ID" value="KAG5458290.1"/>
    <property type="molecule type" value="Genomic_DNA"/>
</dbReference>
<sequence>MPVQARGHHPAECRCNGQRGKPKPSWRWWGGRSNPPRGRVSACGIRVGPDPVKSVYPSKVPLTWFFACYVVHEQSGVVTGVQNAGRLPDRRCEDYESGVDNAGNRCHPHRRPRRRKPGDAGILLLAVAAAFGRERTEKHREF</sequence>
<accession>A0A8H7ZS52</accession>
<proteinExistence type="predicted"/>
<keyword evidence="3" id="KW-1185">Reference proteome</keyword>
<evidence type="ECO:0000313" key="2">
    <source>
        <dbReference type="EMBL" id="KAG5458290.1"/>
    </source>
</evidence>
<dbReference type="AlphaFoldDB" id="A0A8H7ZS52"/>
<comment type="caution">
    <text evidence="2">The sequence shown here is derived from an EMBL/GenBank/DDBJ whole genome shotgun (WGS) entry which is preliminary data.</text>
</comment>
<dbReference type="Proteomes" id="UP000673691">
    <property type="component" value="Unassembled WGS sequence"/>
</dbReference>
<reference evidence="2 3" key="1">
    <citation type="journal article" name="Sci. Rep.">
        <title>Genome-scale phylogenetic analyses confirm Olpidium as the closest living zoosporic fungus to the non-flagellated, terrestrial fungi.</title>
        <authorList>
            <person name="Chang Y."/>
            <person name="Rochon D."/>
            <person name="Sekimoto S."/>
            <person name="Wang Y."/>
            <person name="Chovatia M."/>
            <person name="Sandor L."/>
            <person name="Salamov A."/>
            <person name="Grigoriev I.V."/>
            <person name="Stajich J.E."/>
            <person name="Spatafora J.W."/>
        </authorList>
    </citation>
    <scope>NUCLEOTIDE SEQUENCE [LARGE SCALE GENOMIC DNA]</scope>
    <source>
        <strain evidence="2">S191</strain>
    </source>
</reference>
<evidence type="ECO:0000313" key="3">
    <source>
        <dbReference type="Proteomes" id="UP000673691"/>
    </source>
</evidence>
<gene>
    <name evidence="2" type="ORF">BJ554DRAFT_1509</name>
</gene>